<keyword evidence="1" id="KW-0472">Membrane</keyword>
<evidence type="ECO:0000313" key="3">
    <source>
        <dbReference type="Proteomes" id="UP000006502"/>
    </source>
</evidence>
<dbReference type="Proteomes" id="UP000006502">
    <property type="component" value="Chromosome"/>
</dbReference>
<dbReference type="HOGENOM" id="CLU_194531_0_0_14"/>
<name>I7BIE0_MYCHA</name>
<dbReference type="STRING" id="1212765.MHLP_00040"/>
<proteinExistence type="predicted"/>
<reference evidence="2 3" key="1">
    <citation type="journal article" date="2012" name="J. Bacteriol.">
        <title>Genome Sequence of "Candidatus Mycoplasma haemolamae" Strain Purdue, a Red Blood Cell Pathogen of Alpacas (Vicugna pacos) and Llamas (Lama glama).</title>
        <authorList>
            <person name="Guimaraes A.M."/>
            <person name="Toth B."/>
            <person name="Santos A.P."/>
            <person name="do Nascimento N.C."/>
            <person name="Kritchevsky J.E."/>
            <person name="Messick J.B."/>
        </authorList>
    </citation>
    <scope>NUCLEOTIDE SEQUENCE [LARGE SCALE GENOMIC DNA]</scope>
    <source>
        <strain evidence="2 3">Purdue</strain>
    </source>
</reference>
<protein>
    <recommendedName>
        <fullName evidence="4">Preprotein translocase subunit SecE</fullName>
    </recommendedName>
</protein>
<dbReference type="PATRIC" id="fig|1212765.3.peg.8"/>
<evidence type="ECO:0008006" key="4">
    <source>
        <dbReference type="Google" id="ProtNLM"/>
    </source>
</evidence>
<feature type="transmembrane region" description="Helical" evidence="1">
    <location>
        <begin position="54"/>
        <end position="77"/>
    </location>
</feature>
<evidence type="ECO:0000313" key="2">
    <source>
        <dbReference type="EMBL" id="AFO51588.1"/>
    </source>
</evidence>
<sequence length="79" mass="9703">MDIEEKPLNKDEYSWSKMYFQHYKRRAIVFAEEFIKNFHRIQWSDSNRVFRETCFVLIIAGILTLFFYLVFMLMHVITG</sequence>
<evidence type="ECO:0000256" key="1">
    <source>
        <dbReference type="SAM" id="Phobius"/>
    </source>
</evidence>
<keyword evidence="3" id="KW-1185">Reference proteome</keyword>
<dbReference type="OrthoDB" id="399949at2"/>
<dbReference type="AlphaFoldDB" id="I7BIE0"/>
<keyword evidence="1" id="KW-0812">Transmembrane</keyword>
<dbReference type="KEGG" id="mhl:MHLP_00040"/>
<gene>
    <name evidence="2" type="ordered locus">MHLP_00040</name>
</gene>
<dbReference type="EMBL" id="CP003731">
    <property type="protein sequence ID" value="AFO51588.1"/>
    <property type="molecule type" value="Genomic_DNA"/>
</dbReference>
<keyword evidence="1" id="KW-1133">Transmembrane helix</keyword>
<organism evidence="2 3">
    <name type="scientific">Mycoplasma haematolamae (strain Purdue)</name>
    <dbReference type="NCBI Taxonomy" id="1212765"/>
    <lineage>
        <taxon>Bacteria</taxon>
        <taxon>Bacillati</taxon>
        <taxon>Mycoplasmatota</taxon>
        <taxon>Mollicutes</taxon>
        <taxon>Mycoplasmataceae</taxon>
        <taxon>Mycoplasma</taxon>
    </lineage>
</organism>
<reference evidence="3" key="2">
    <citation type="submission" date="2012-07" db="EMBL/GenBank/DDBJ databases">
        <title>Complete genome sequence of 'Candidatus Mycoplasma haemolamae'.</title>
        <authorList>
            <person name="Guimaraes A.M.S."/>
            <person name="Toth B."/>
            <person name="Santos A.P."/>
            <person name="Nascimento N.C."/>
            <person name="Sojka J.E."/>
            <person name="Messick J.B."/>
        </authorList>
    </citation>
    <scope>NUCLEOTIDE SEQUENCE [LARGE SCALE GENOMIC DNA]</scope>
    <source>
        <strain evidence="3">Purdue</strain>
    </source>
</reference>
<accession>I7BIE0</accession>